<dbReference type="EMBL" id="SDWS01000006">
    <property type="protein sequence ID" value="RYB89805.1"/>
    <property type="molecule type" value="Genomic_DNA"/>
</dbReference>
<dbReference type="AlphaFoldDB" id="A0A4Q2RQ37"/>
<proteinExistence type="predicted"/>
<name>A0A4Q2RQ37_9ACTN</name>
<keyword evidence="2" id="KW-1185">Reference proteome</keyword>
<dbReference type="RefSeq" id="WP_129477031.1">
    <property type="nucleotide sequence ID" value="NZ_SDWS01000006.1"/>
</dbReference>
<comment type="caution">
    <text evidence="1">The sequence shown here is derived from an EMBL/GenBank/DDBJ whole genome shotgun (WGS) entry which is preliminary data.</text>
</comment>
<evidence type="ECO:0000313" key="1">
    <source>
        <dbReference type="EMBL" id="RYB89805.1"/>
    </source>
</evidence>
<reference evidence="1 2" key="1">
    <citation type="submission" date="2019-01" db="EMBL/GenBank/DDBJ databases">
        <title>Novel species of Nocardioides.</title>
        <authorList>
            <person name="Liu Q."/>
            <person name="Xin Y.-H."/>
        </authorList>
    </citation>
    <scope>NUCLEOTIDE SEQUENCE [LARGE SCALE GENOMIC DNA]</scope>
    <source>
        <strain evidence="1 2">HLT3-15</strain>
    </source>
</reference>
<accession>A0A4Q2RQ37</accession>
<evidence type="ECO:0000313" key="2">
    <source>
        <dbReference type="Proteomes" id="UP000291838"/>
    </source>
</evidence>
<sequence>MNDGISEAKERRGTPQHRPQLLAILLWDDLDALSNSHNQLCRAQTRSFGGTGRRPKSMRQERQPGLYLLGCDDELPNRIVTTIYFDIRYRLVDPLGQFHESIMSRSG</sequence>
<gene>
    <name evidence="1" type="ORF">EUA06_14540</name>
</gene>
<organism evidence="1 2">
    <name type="scientific">Nocardioides glacieisoli</name>
    <dbReference type="NCBI Taxonomy" id="1168730"/>
    <lineage>
        <taxon>Bacteria</taxon>
        <taxon>Bacillati</taxon>
        <taxon>Actinomycetota</taxon>
        <taxon>Actinomycetes</taxon>
        <taxon>Propionibacteriales</taxon>
        <taxon>Nocardioidaceae</taxon>
        <taxon>Nocardioides</taxon>
    </lineage>
</organism>
<protein>
    <submittedName>
        <fullName evidence="1">Uncharacterized protein</fullName>
    </submittedName>
</protein>
<dbReference type="Proteomes" id="UP000291838">
    <property type="component" value="Unassembled WGS sequence"/>
</dbReference>